<evidence type="ECO:0000259" key="9">
    <source>
        <dbReference type="Pfam" id="PF00266"/>
    </source>
</evidence>
<evidence type="ECO:0000256" key="2">
    <source>
        <dbReference type="ARBA" id="ARBA00010447"/>
    </source>
</evidence>
<evidence type="ECO:0000256" key="6">
    <source>
        <dbReference type="ARBA" id="ARBA00050776"/>
    </source>
</evidence>
<comment type="cofactor">
    <cofactor evidence="1 7">
        <name>pyridoxal 5'-phosphate</name>
        <dbReference type="ChEBI" id="CHEBI:597326"/>
    </cofactor>
</comment>
<dbReference type="Proteomes" id="UP000176576">
    <property type="component" value="Unassembled WGS sequence"/>
</dbReference>
<sequence length="403" mass="44098">MKSDTKKDFPIFKAQSRDDAPFTFLDSAAVSQMPQMVIDAVTEFYSVYKANVHSGIYPIGVRAVEAYEEARHSVATFLGATNNEVVFTSGTTASLNMLARMLETQISAGDEIMVSAMEHHSNFIPWQELAKRQDAVFTVLPLEADGTLSLETVRHAVTPRTKIISVTHVSHAMGAINNVREICRIAHEADAICVVDGAQSVPHMLINVRDIDCDFLAFSGQKILGPTGTGVLYGKEKHLQKLDPVTFGGGMIRDVDSVASTWIDTPHKFEAGTPHVAGVIGLGKAISYIEHTGREKLMAHEKHLANMARHALGAMSGVRLYGPEKETAGIVSFTMDGVHAHDVAEILSRDNIAVRAGHHCALPLMKHFGILGTVRASFYLYNTEEDIEQLIQGIRKTRDIFHA</sequence>
<evidence type="ECO:0000313" key="10">
    <source>
        <dbReference type="EMBL" id="OGZ46616.1"/>
    </source>
</evidence>
<reference evidence="10 11" key="1">
    <citation type="journal article" date="2016" name="Nat. Commun.">
        <title>Thousands of microbial genomes shed light on interconnected biogeochemical processes in an aquifer system.</title>
        <authorList>
            <person name="Anantharaman K."/>
            <person name="Brown C.T."/>
            <person name="Hug L.A."/>
            <person name="Sharon I."/>
            <person name="Castelle C.J."/>
            <person name="Probst A.J."/>
            <person name="Thomas B.C."/>
            <person name="Singh A."/>
            <person name="Wilkins M.J."/>
            <person name="Karaoz U."/>
            <person name="Brodie E.L."/>
            <person name="Williams K.H."/>
            <person name="Hubbard S.S."/>
            <person name="Banfield J.F."/>
        </authorList>
    </citation>
    <scope>NUCLEOTIDE SEQUENCE [LARGE SCALE GENOMIC DNA]</scope>
</reference>
<dbReference type="AlphaFoldDB" id="A0A1G2G8T3"/>
<keyword evidence="4 8" id="KW-0808">Transferase</keyword>
<evidence type="ECO:0000256" key="1">
    <source>
        <dbReference type="ARBA" id="ARBA00001933"/>
    </source>
</evidence>
<dbReference type="Gene3D" id="3.40.640.10">
    <property type="entry name" value="Type I PLP-dependent aspartate aminotransferase-like (Major domain)"/>
    <property type="match status" value="1"/>
</dbReference>
<dbReference type="InterPro" id="IPR015421">
    <property type="entry name" value="PyrdxlP-dep_Trfase_major"/>
</dbReference>
<dbReference type="GO" id="GO:0030170">
    <property type="term" value="F:pyridoxal phosphate binding"/>
    <property type="evidence" value="ECO:0007669"/>
    <property type="project" value="UniProtKB-UniRule"/>
</dbReference>
<dbReference type="InterPro" id="IPR015422">
    <property type="entry name" value="PyrdxlP-dep_Trfase_small"/>
</dbReference>
<comment type="function">
    <text evidence="8">Catalyzes the removal of elemental sulfur and selenium atoms from L-cysteine, L-cystine, L-selenocysteine, and L-selenocystine to produce L-alanine.</text>
</comment>
<feature type="domain" description="Aminotransferase class V" evidence="9">
    <location>
        <begin position="24"/>
        <end position="390"/>
    </location>
</feature>
<evidence type="ECO:0000256" key="3">
    <source>
        <dbReference type="ARBA" id="ARBA00012239"/>
    </source>
</evidence>
<comment type="catalytic activity">
    <reaction evidence="6 8">
        <text>(sulfur carrier)-H + L-cysteine = (sulfur carrier)-SH + L-alanine</text>
        <dbReference type="Rhea" id="RHEA:43892"/>
        <dbReference type="Rhea" id="RHEA-COMP:14737"/>
        <dbReference type="Rhea" id="RHEA-COMP:14739"/>
        <dbReference type="ChEBI" id="CHEBI:29917"/>
        <dbReference type="ChEBI" id="CHEBI:35235"/>
        <dbReference type="ChEBI" id="CHEBI:57972"/>
        <dbReference type="ChEBI" id="CHEBI:64428"/>
        <dbReference type="EC" id="2.8.1.7"/>
    </reaction>
</comment>
<dbReference type="PANTHER" id="PTHR43586:SF8">
    <property type="entry name" value="CYSTEINE DESULFURASE 1, CHLOROPLASTIC"/>
    <property type="match status" value="1"/>
</dbReference>
<organism evidence="10 11">
    <name type="scientific">Candidatus Ryanbacteria bacterium RIFCSPHIGHO2_02_FULL_45_13b</name>
    <dbReference type="NCBI Taxonomy" id="1802117"/>
    <lineage>
        <taxon>Bacteria</taxon>
        <taxon>Candidatus Ryaniibacteriota</taxon>
    </lineage>
</organism>
<dbReference type="PROSITE" id="PS00595">
    <property type="entry name" value="AA_TRANSFER_CLASS_5"/>
    <property type="match status" value="1"/>
</dbReference>
<evidence type="ECO:0000256" key="5">
    <source>
        <dbReference type="ARBA" id="ARBA00022898"/>
    </source>
</evidence>
<evidence type="ECO:0000256" key="7">
    <source>
        <dbReference type="RuleBase" id="RU004504"/>
    </source>
</evidence>
<dbReference type="Gene3D" id="3.90.1150.10">
    <property type="entry name" value="Aspartate Aminotransferase, domain 1"/>
    <property type="match status" value="1"/>
</dbReference>
<dbReference type="InterPro" id="IPR015424">
    <property type="entry name" value="PyrdxlP-dep_Trfase"/>
</dbReference>
<dbReference type="PANTHER" id="PTHR43586">
    <property type="entry name" value="CYSTEINE DESULFURASE"/>
    <property type="match status" value="1"/>
</dbReference>
<protein>
    <recommendedName>
        <fullName evidence="3 8">Cysteine desulfurase</fullName>
        <ecNumber evidence="3 8">2.8.1.7</ecNumber>
    </recommendedName>
</protein>
<dbReference type="EMBL" id="MHNN01000007">
    <property type="protein sequence ID" value="OGZ46616.1"/>
    <property type="molecule type" value="Genomic_DNA"/>
</dbReference>
<dbReference type="InterPro" id="IPR000192">
    <property type="entry name" value="Aminotrans_V_dom"/>
</dbReference>
<accession>A0A1G2G8T3</accession>
<keyword evidence="5 8" id="KW-0663">Pyridoxal phosphate</keyword>
<gene>
    <name evidence="10" type="ORF">A3J54_01095</name>
</gene>
<name>A0A1G2G8T3_9BACT</name>
<proteinExistence type="inferred from homology"/>
<dbReference type="GO" id="GO:0031071">
    <property type="term" value="F:cysteine desulfurase activity"/>
    <property type="evidence" value="ECO:0007669"/>
    <property type="project" value="UniProtKB-UniRule"/>
</dbReference>
<dbReference type="InterPro" id="IPR016454">
    <property type="entry name" value="Cysteine_dSase"/>
</dbReference>
<dbReference type="InterPro" id="IPR020578">
    <property type="entry name" value="Aminotrans_V_PyrdxlP_BS"/>
</dbReference>
<dbReference type="Pfam" id="PF00266">
    <property type="entry name" value="Aminotran_5"/>
    <property type="match status" value="1"/>
</dbReference>
<evidence type="ECO:0000256" key="8">
    <source>
        <dbReference type="RuleBase" id="RU004506"/>
    </source>
</evidence>
<comment type="caution">
    <text evidence="10">The sequence shown here is derived from an EMBL/GenBank/DDBJ whole genome shotgun (WGS) entry which is preliminary data.</text>
</comment>
<dbReference type="STRING" id="1802117.A3J54_01095"/>
<dbReference type="InterPro" id="IPR010970">
    <property type="entry name" value="Cys_dSase_SufS"/>
</dbReference>
<dbReference type="NCBIfam" id="TIGR01979">
    <property type="entry name" value="sufS"/>
    <property type="match status" value="1"/>
</dbReference>
<evidence type="ECO:0000313" key="11">
    <source>
        <dbReference type="Proteomes" id="UP000176576"/>
    </source>
</evidence>
<evidence type="ECO:0000256" key="4">
    <source>
        <dbReference type="ARBA" id="ARBA00022679"/>
    </source>
</evidence>
<dbReference type="SUPFAM" id="SSF53383">
    <property type="entry name" value="PLP-dependent transferases"/>
    <property type="match status" value="1"/>
</dbReference>
<comment type="similarity">
    <text evidence="2 8">Belongs to the class-V pyridoxal-phosphate-dependent aminotransferase family. Csd subfamily.</text>
</comment>
<dbReference type="PIRSF" id="PIRSF005572">
    <property type="entry name" value="NifS"/>
    <property type="match status" value="1"/>
</dbReference>
<dbReference type="GO" id="GO:0006534">
    <property type="term" value="P:cysteine metabolic process"/>
    <property type="evidence" value="ECO:0007669"/>
    <property type="project" value="UniProtKB-UniRule"/>
</dbReference>
<dbReference type="CDD" id="cd06453">
    <property type="entry name" value="SufS_like"/>
    <property type="match status" value="1"/>
</dbReference>
<dbReference type="EC" id="2.8.1.7" evidence="3 8"/>